<sequence>MATDARLTFVDQLIEQGQLAAQSILNLLSQQILVVAQLASQQLQNLAGSLGRSLNINFDQILTLVQSLVAPLINNLSASLGSIFNLSSILGGRAGWDLSQIFNDFLASITPAITGLGQHFLDQGLSAVLGAIGGRGIGELFAGLGSQIASILSAGQNALTGIVDNLTGVVSGVLDASKPHWEQLQDQLLGHGLNVLNSLGQTINDLHGTITGGR</sequence>
<evidence type="ECO:0000313" key="1">
    <source>
        <dbReference type="EMBL" id="CAF0995757.1"/>
    </source>
</evidence>
<evidence type="ECO:0000313" key="3">
    <source>
        <dbReference type="Proteomes" id="UP000677228"/>
    </source>
</evidence>
<organism evidence="1 3">
    <name type="scientific">Didymodactylos carnosus</name>
    <dbReference type="NCBI Taxonomy" id="1234261"/>
    <lineage>
        <taxon>Eukaryota</taxon>
        <taxon>Metazoa</taxon>
        <taxon>Spiralia</taxon>
        <taxon>Gnathifera</taxon>
        <taxon>Rotifera</taxon>
        <taxon>Eurotatoria</taxon>
        <taxon>Bdelloidea</taxon>
        <taxon>Philodinida</taxon>
        <taxon>Philodinidae</taxon>
        <taxon>Didymodactylos</taxon>
    </lineage>
</organism>
<evidence type="ECO:0000313" key="2">
    <source>
        <dbReference type="EMBL" id="CAF3765455.1"/>
    </source>
</evidence>
<dbReference type="EMBL" id="CAJOBA010006181">
    <property type="protein sequence ID" value="CAF3765455.1"/>
    <property type="molecule type" value="Genomic_DNA"/>
</dbReference>
<reference evidence="1" key="1">
    <citation type="submission" date="2021-02" db="EMBL/GenBank/DDBJ databases">
        <authorList>
            <person name="Nowell W R."/>
        </authorList>
    </citation>
    <scope>NUCLEOTIDE SEQUENCE</scope>
</reference>
<dbReference type="Proteomes" id="UP000682733">
    <property type="component" value="Unassembled WGS sequence"/>
</dbReference>
<protein>
    <submittedName>
        <fullName evidence="1">Uncharacterized protein</fullName>
    </submittedName>
</protein>
<dbReference type="AlphaFoldDB" id="A0A8S2DVT5"/>
<proteinExistence type="predicted"/>
<accession>A0A8S2DVT5</accession>
<gene>
    <name evidence="1" type="ORF">OVA965_LOCUS14302</name>
    <name evidence="2" type="ORF">TMI583_LOCUS14305</name>
</gene>
<name>A0A8S2DVT5_9BILA</name>
<dbReference type="EMBL" id="CAJNOK010006174">
    <property type="protein sequence ID" value="CAF0995757.1"/>
    <property type="molecule type" value="Genomic_DNA"/>
</dbReference>
<dbReference type="Proteomes" id="UP000677228">
    <property type="component" value="Unassembled WGS sequence"/>
</dbReference>
<comment type="caution">
    <text evidence="1">The sequence shown here is derived from an EMBL/GenBank/DDBJ whole genome shotgun (WGS) entry which is preliminary data.</text>
</comment>